<dbReference type="InterPro" id="IPR001250">
    <property type="entry name" value="Man6P_Isoase-1"/>
</dbReference>
<dbReference type="InParanoid" id="A0A078AF22"/>
<accession>A0A078AF22</accession>
<comment type="cofactor">
    <cofactor evidence="2">
        <name>Zn(2+)</name>
        <dbReference type="ChEBI" id="CHEBI:29105"/>
    </cofactor>
</comment>
<feature type="compositionally biased region" description="Basic and acidic residues" evidence="10">
    <location>
        <begin position="59"/>
        <end position="68"/>
    </location>
</feature>
<dbReference type="PROSITE" id="PS00965">
    <property type="entry name" value="PMI_I_1"/>
    <property type="match status" value="1"/>
</dbReference>
<dbReference type="AlphaFoldDB" id="A0A078AF22"/>
<dbReference type="Gene3D" id="2.60.120.10">
    <property type="entry name" value="Jelly Rolls"/>
    <property type="match status" value="2"/>
</dbReference>
<dbReference type="InterPro" id="IPR016305">
    <property type="entry name" value="Mannose-6-P_Isomerase"/>
</dbReference>
<comment type="pathway">
    <text evidence="3">Nucleotide-sugar biosynthesis; GDP-alpha-D-mannose biosynthesis; alpha-D-mannose 1-phosphate from D-fructose 6-phosphate: step 1/2.</text>
</comment>
<dbReference type="Proteomes" id="UP000039865">
    <property type="component" value="Unassembled WGS sequence"/>
</dbReference>
<comment type="catalytic activity">
    <reaction evidence="1">
        <text>D-mannose 6-phosphate = D-fructose 6-phosphate</text>
        <dbReference type="Rhea" id="RHEA:12356"/>
        <dbReference type="ChEBI" id="CHEBI:58735"/>
        <dbReference type="ChEBI" id="CHEBI:61527"/>
        <dbReference type="EC" id="5.3.1.8"/>
    </reaction>
</comment>
<feature type="domain" description="Phosphomannose isomerase type I catalytic" evidence="11">
    <location>
        <begin position="658"/>
        <end position="840"/>
    </location>
</feature>
<feature type="compositionally biased region" description="Polar residues" evidence="10">
    <location>
        <begin position="32"/>
        <end position="56"/>
    </location>
</feature>
<gene>
    <name evidence="12" type="primary">Contig14908.g15882</name>
    <name evidence="12" type="ORF">STYLEM_9399</name>
</gene>
<evidence type="ECO:0000259" key="11">
    <source>
        <dbReference type="Pfam" id="PF20511"/>
    </source>
</evidence>
<dbReference type="GO" id="GO:0005829">
    <property type="term" value="C:cytosol"/>
    <property type="evidence" value="ECO:0007669"/>
    <property type="project" value="TreeGrafter"/>
</dbReference>
<feature type="region of interest" description="Disordered" evidence="10">
    <location>
        <begin position="282"/>
        <end position="349"/>
    </location>
</feature>
<evidence type="ECO:0000256" key="10">
    <source>
        <dbReference type="SAM" id="MobiDB-lite"/>
    </source>
</evidence>
<keyword evidence="9" id="KW-0175">Coiled coil</keyword>
<dbReference type="NCBIfam" id="TIGR00218">
    <property type="entry name" value="manA"/>
    <property type="match status" value="1"/>
</dbReference>
<keyword evidence="7" id="KW-0862">Zinc</keyword>
<proteinExistence type="inferred from homology"/>
<sequence>MDSPDRAALMFLTQQLNRKPPPSRTKKDLSPYQDSQQQPTKPSQNQKQNTINQNLIEQAIKESFRKQSDPSSNDVNKSIASQNDDQKKIQMSRNEENQSMSLSSIKHSKNNSNTMGQGSQDQKLLIDTMASQIQKQQQQLSQREVTNTKSNLINKNSNNYQQQQMQEVKFQFDKSAYEQTPKSLVRNSINEIHELESQRQLNVQIKLENHVGFEDQIQSRDNIQIRSNQSKANMNTQQQSQNSYTPNKLTKFINNSIGQKIAAKNSSSKKRMSILGQALTQRVNKQSNDKINKSRSSSPYNTALKDKPAKEQQIPRINQSRSRTRSKDIVANQPPPIFHKRQSTQTSRGDEQFRQQFMQYLDVLKQKVAEMEFKVRESQNEKNFYKNKYQEQEETMKILRLKETEQSVQIAQLNQLHTTITEKIFKKKNLLKSMQATICSLSVSLEQSRREVKIYKKFNAKQQMNNKFSQFDSPDVIRQNESLSKNDFLSRESSVQKIIDEHVSQSNSHSTGKQNQTALSSTQLDFKSVLRQKLQQLKNNSAIRGSNDDNDFSDNNFDTGYANIVDFEDINSHPNDLDHNQLGEISNKELQEYLDVDENEELNLKREKFKQFNGDIDMFIKFLVKKLHQEQINRLKTEEQSAQVIEQLGKTISRLGQMIKLHCKVQTYAWGKQGLDNYVAKAYLKQVPSIPDFAELLDQAKEDTYAELWIGDHPNGPSQVIIDTHDEQLLHIIDNADFIKHHHGKELSIDQLFRQNPQKFLGQAYLDKFYQGAENSQLNSIFLLKTLAISKALSVQAHPNKTLAQKLHAERPDIYKDPNHKPEIAISLGGDQKFIAYCGFANKATIEANLAQNRALAEALDYNKESSEVSQDQIRKYVSYLFFELDKRPDFLEQIIRKLAQDINELKEDERSLHQKLTLTLVEQYGYKDIGILFVFFLSAVILEEGEAIIMRPDEPHAYVQGDIIECMINSDNVVRGGLTPKLKDVETLSQMLKYDIDKQTAIINPIQISPNITEYKSTYEEFRVFRIKLNNNGKQEQLKFTSFTFAFVIKGFGSCSIDEYGKFQVEEFNAYYILPQIEFTITNETDDELLIFLANCDI</sequence>
<comment type="similarity">
    <text evidence="4">Belongs to the mannose-6-phosphate isomerase type 1 family.</text>
</comment>
<dbReference type="InterPro" id="IPR046457">
    <property type="entry name" value="PMI_typeI_cat"/>
</dbReference>
<dbReference type="GO" id="GO:0009298">
    <property type="term" value="P:GDP-mannose biosynthetic process"/>
    <property type="evidence" value="ECO:0007669"/>
    <property type="project" value="UniProtKB-UniPathway"/>
</dbReference>
<dbReference type="SUPFAM" id="SSF51182">
    <property type="entry name" value="RmlC-like cupins"/>
    <property type="match status" value="1"/>
</dbReference>
<evidence type="ECO:0000256" key="8">
    <source>
        <dbReference type="ARBA" id="ARBA00023235"/>
    </source>
</evidence>
<evidence type="ECO:0000313" key="12">
    <source>
        <dbReference type="EMBL" id="CDW80401.1"/>
    </source>
</evidence>
<evidence type="ECO:0000256" key="1">
    <source>
        <dbReference type="ARBA" id="ARBA00000757"/>
    </source>
</evidence>
<feature type="region of interest" description="Disordered" evidence="10">
    <location>
        <begin position="13"/>
        <end position="119"/>
    </location>
</feature>
<organism evidence="12 13">
    <name type="scientific">Stylonychia lemnae</name>
    <name type="common">Ciliate</name>
    <dbReference type="NCBI Taxonomy" id="5949"/>
    <lineage>
        <taxon>Eukaryota</taxon>
        <taxon>Sar</taxon>
        <taxon>Alveolata</taxon>
        <taxon>Ciliophora</taxon>
        <taxon>Intramacronucleata</taxon>
        <taxon>Spirotrichea</taxon>
        <taxon>Stichotrichia</taxon>
        <taxon>Sporadotrichida</taxon>
        <taxon>Oxytrichidae</taxon>
        <taxon>Stylonychinae</taxon>
        <taxon>Stylonychia</taxon>
    </lineage>
</organism>
<evidence type="ECO:0000256" key="5">
    <source>
        <dbReference type="ARBA" id="ARBA00011956"/>
    </source>
</evidence>
<feature type="coiled-coil region" evidence="9">
    <location>
        <begin position="361"/>
        <end position="402"/>
    </location>
</feature>
<evidence type="ECO:0000256" key="7">
    <source>
        <dbReference type="ARBA" id="ARBA00022833"/>
    </source>
</evidence>
<dbReference type="InterPro" id="IPR018050">
    <property type="entry name" value="Pmannose_isomerase-type1_CS"/>
</dbReference>
<keyword evidence="13" id="KW-1185">Reference proteome</keyword>
<dbReference type="Pfam" id="PF20511">
    <property type="entry name" value="PMI_typeI_cat"/>
    <property type="match status" value="1"/>
</dbReference>
<dbReference type="EMBL" id="CCKQ01008933">
    <property type="protein sequence ID" value="CDW80401.1"/>
    <property type="molecule type" value="Genomic_DNA"/>
</dbReference>
<dbReference type="UniPathway" id="UPA00126">
    <property type="reaction ID" value="UER00423"/>
</dbReference>
<dbReference type="InterPro" id="IPR014710">
    <property type="entry name" value="RmlC-like_jellyroll"/>
</dbReference>
<reference evidence="12 13" key="1">
    <citation type="submission" date="2014-06" db="EMBL/GenBank/DDBJ databases">
        <authorList>
            <person name="Swart Estienne"/>
        </authorList>
    </citation>
    <scope>NUCLEOTIDE SEQUENCE [LARGE SCALE GENOMIC DNA]</scope>
    <source>
        <strain evidence="12 13">130c</strain>
    </source>
</reference>
<dbReference type="InterPro" id="IPR011051">
    <property type="entry name" value="RmlC_Cupin_sf"/>
</dbReference>
<name>A0A078AF22_STYLE</name>
<dbReference type="OrthoDB" id="6605218at2759"/>
<dbReference type="PANTHER" id="PTHR10309:SF0">
    <property type="entry name" value="MANNOSE-6-PHOSPHATE ISOMERASE"/>
    <property type="match status" value="1"/>
</dbReference>
<dbReference type="GO" id="GO:0008270">
    <property type="term" value="F:zinc ion binding"/>
    <property type="evidence" value="ECO:0007669"/>
    <property type="project" value="InterPro"/>
</dbReference>
<evidence type="ECO:0000256" key="9">
    <source>
        <dbReference type="SAM" id="Coils"/>
    </source>
</evidence>
<dbReference type="PRINTS" id="PR00714">
    <property type="entry name" value="MAN6PISMRASE"/>
</dbReference>
<evidence type="ECO:0000256" key="6">
    <source>
        <dbReference type="ARBA" id="ARBA00022723"/>
    </source>
</evidence>
<keyword evidence="8 12" id="KW-0413">Isomerase</keyword>
<dbReference type="CDD" id="cd07011">
    <property type="entry name" value="cupin_PMI_type_I_N"/>
    <property type="match status" value="1"/>
</dbReference>
<evidence type="ECO:0000256" key="4">
    <source>
        <dbReference type="ARBA" id="ARBA00010772"/>
    </source>
</evidence>
<evidence type="ECO:0000256" key="3">
    <source>
        <dbReference type="ARBA" id="ARBA00004666"/>
    </source>
</evidence>
<dbReference type="Gene3D" id="1.10.441.10">
    <property type="entry name" value="Phosphomannose Isomerase, domain 2"/>
    <property type="match status" value="1"/>
</dbReference>
<evidence type="ECO:0000313" key="13">
    <source>
        <dbReference type="Proteomes" id="UP000039865"/>
    </source>
</evidence>
<feature type="compositionally biased region" description="Polar residues" evidence="10">
    <location>
        <begin position="69"/>
        <end position="83"/>
    </location>
</feature>
<dbReference type="GO" id="GO:0004476">
    <property type="term" value="F:mannose-6-phosphate isomerase activity"/>
    <property type="evidence" value="ECO:0007669"/>
    <property type="project" value="UniProtKB-EC"/>
</dbReference>
<evidence type="ECO:0000256" key="2">
    <source>
        <dbReference type="ARBA" id="ARBA00001947"/>
    </source>
</evidence>
<protein>
    <recommendedName>
        <fullName evidence="5">mannose-6-phosphate isomerase</fullName>
        <ecNumber evidence="5">5.3.1.8</ecNumber>
    </recommendedName>
</protein>
<dbReference type="PANTHER" id="PTHR10309">
    <property type="entry name" value="MANNOSE-6-PHOSPHATE ISOMERASE"/>
    <property type="match status" value="1"/>
</dbReference>
<keyword evidence="6" id="KW-0479">Metal-binding</keyword>
<feature type="compositionally biased region" description="Polar residues" evidence="10">
    <location>
        <begin position="97"/>
        <end position="119"/>
    </location>
</feature>
<dbReference type="GO" id="GO:0005975">
    <property type="term" value="P:carbohydrate metabolic process"/>
    <property type="evidence" value="ECO:0007669"/>
    <property type="project" value="InterPro"/>
</dbReference>
<dbReference type="EC" id="5.3.1.8" evidence="5"/>
<feature type="compositionally biased region" description="Basic and acidic residues" evidence="10">
    <location>
        <begin position="84"/>
        <end position="96"/>
    </location>
</feature>